<gene>
    <name evidence="3" type="ORF">BJD16_18460</name>
</gene>
<dbReference type="GeneID" id="58922614"/>
<comment type="caution">
    <text evidence="3">The sequence shown here is derived from an EMBL/GenBank/DDBJ whole genome shotgun (WGS) entry which is preliminary data.</text>
</comment>
<evidence type="ECO:0000313" key="3">
    <source>
        <dbReference type="EMBL" id="OHY90604.1"/>
    </source>
</evidence>
<protein>
    <submittedName>
        <fullName evidence="3">Uncharacterized protein</fullName>
    </submittedName>
</protein>
<evidence type="ECO:0000256" key="1">
    <source>
        <dbReference type="SAM" id="MobiDB-lite"/>
    </source>
</evidence>
<feature type="signal peptide" evidence="2">
    <location>
        <begin position="1"/>
        <end position="19"/>
    </location>
</feature>
<sequence length="332" mass="37104">MKPIFWFWLGLLFAMPLHAQVASASLPVTVETLQTHQRYLASRLQQGQFAAIDTLLATLSREQREFLLLQLLRDIPVTAPVSPELQQWVEAQADKAPEWLLEQQVDGFLVQQPAYDFSARARQLLGQWQLQRLVVSYHQQLAQGSFALKSIYYSRNPDLAMQQQALLLALAQVPPSIWGREARQLAGQNIYLPDNQLLRYLLERTGELALYARLWRQPADQDALMALSTISHFHQGAAASDLLIAASVNPDLKEPALRQLSALSPLPQQAQSYLLAELSNRQYGALVAGLLMEVDEPLLLSALVRRLGQRDPPPIAPSLLPDTGTTDVRPGL</sequence>
<dbReference type="EMBL" id="MKFU01000029">
    <property type="protein sequence ID" value="OHY90604.1"/>
    <property type="molecule type" value="Genomic_DNA"/>
</dbReference>
<dbReference type="OrthoDB" id="5825090at2"/>
<keyword evidence="2" id="KW-0732">Signal</keyword>
<proteinExistence type="predicted"/>
<dbReference type="AlphaFoldDB" id="A0A1S2CPE7"/>
<name>A0A1S2CPE7_AERSO</name>
<evidence type="ECO:0000313" key="4">
    <source>
        <dbReference type="Proteomes" id="UP000179934"/>
    </source>
</evidence>
<dbReference type="Proteomes" id="UP000179934">
    <property type="component" value="Unassembled WGS sequence"/>
</dbReference>
<accession>A0A1S2CPE7</accession>
<dbReference type="STRING" id="646.BJD16_18460"/>
<dbReference type="RefSeq" id="WP_042021111.1">
    <property type="nucleotide sequence ID" value="NZ_CDBW01000022.1"/>
</dbReference>
<organism evidence="3 4">
    <name type="scientific">Aeromonas sobria</name>
    <dbReference type="NCBI Taxonomy" id="646"/>
    <lineage>
        <taxon>Bacteria</taxon>
        <taxon>Pseudomonadati</taxon>
        <taxon>Pseudomonadota</taxon>
        <taxon>Gammaproteobacteria</taxon>
        <taxon>Aeromonadales</taxon>
        <taxon>Aeromonadaceae</taxon>
        <taxon>Aeromonas</taxon>
    </lineage>
</organism>
<reference evidence="3 4" key="1">
    <citation type="submission" date="2016-09" db="EMBL/GenBank/DDBJ databases">
        <title>Draft Genome Sequence of Aeromonas sobria Strain 08005, Isolated from Sick Rana catesbeiana.</title>
        <authorList>
            <person name="Yang Q."/>
        </authorList>
    </citation>
    <scope>NUCLEOTIDE SEQUENCE [LARGE SCALE GENOMIC DNA]</scope>
    <source>
        <strain evidence="3 4">08005</strain>
    </source>
</reference>
<evidence type="ECO:0000256" key="2">
    <source>
        <dbReference type="SAM" id="SignalP"/>
    </source>
</evidence>
<feature type="chain" id="PRO_5010298676" evidence="2">
    <location>
        <begin position="20"/>
        <end position="332"/>
    </location>
</feature>
<feature type="region of interest" description="Disordered" evidence="1">
    <location>
        <begin position="312"/>
        <end position="332"/>
    </location>
</feature>